<protein>
    <submittedName>
        <fullName evidence="1">Uncharacterized protein</fullName>
    </submittedName>
</protein>
<evidence type="ECO:0000313" key="1">
    <source>
        <dbReference type="EMBL" id="MBM7839791.1"/>
    </source>
</evidence>
<gene>
    <name evidence="1" type="ORF">JOC54_003071</name>
</gene>
<name>A0ABS2SX67_9BACI</name>
<organism evidence="1 2">
    <name type="scientific">Shouchella xiaoxiensis</name>
    <dbReference type="NCBI Taxonomy" id="766895"/>
    <lineage>
        <taxon>Bacteria</taxon>
        <taxon>Bacillati</taxon>
        <taxon>Bacillota</taxon>
        <taxon>Bacilli</taxon>
        <taxon>Bacillales</taxon>
        <taxon>Bacillaceae</taxon>
        <taxon>Shouchella</taxon>
    </lineage>
</organism>
<reference evidence="1" key="1">
    <citation type="submission" date="2021-01" db="EMBL/GenBank/DDBJ databases">
        <title>Genomic Encyclopedia of Type Strains, Phase IV (KMG-IV): sequencing the most valuable type-strain genomes for metagenomic binning, comparative biology and taxonomic classification.</title>
        <authorList>
            <person name="Goeker M."/>
        </authorList>
    </citation>
    <scope>NUCLEOTIDE SEQUENCE</scope>
    <source>
        <strain evidence="1">DSM 21943</strain>
    </source>
</reference>
<comment type="caution">
    <text evidence="1">The sequence shown here is derived from an EMBL/GenBank/DDBJ whole genome shotgun (WGS) entry which is preliminary data.</text>
</comment>
<sequence length="30" mass="3323">MSQATEKDKLVKVSNSQFEQLLSVMEAIPA</sequence>
<keyword evidence="2" id="KW-1185">Reference proteome</keyword>
<evidence type="ECO:0000313" key="2">
    <source>
        <dbReference type="Proteomes" id="UP001179280"/>
    </source>
</evidence>
<accession>A0ABS2SX67</accession>
<dbReference type="EMBL" id="JAFBCV010000010">
    <property type="protein sequence ID" value="MBM7839791.1"/>
    <property type="molecule type" value="Genomic_DNA"/>
</dbReference>
<dbReference type="Proteomes" id="UP001179280">
    <property type="component" value="Unassembled WGS sequence"/>
</dbReference>
<proteinExistence type="predicted"/>